<keyword evidence="5" id="KW-0456">Lyase</keyword>
<keyword evidence="9" id="KW-1185">Reference proteome</keyword>
<feature type="region of interest" description="Disordered" evidence="7">
    <location>
        <begin position="268"/>
        <end position="303"/>
    </location>
</feature>
<keyword evidence="4" id="KW-0324">Glycolysis</keyword>
<comment type="caution">
    <text evidence="8">The sequence shown here is derived from an EMBL/GenBank/DDBJ whole genome shotgun (WGS) entry which is preliminary data.</text>
</comment>
<evidence type="ECO:0000256" key="5">
    <source>
        <dbReference type="ARBA" id="ARBA00023239"/>
    </source>
</evidence>
<dbReference type="PANTHER" id="PTHR11627">
    <property type="entry name" value="FRUCTOSE-BISPHOSPHATE ALDOLASE"/>
    <property type="match status" value="1"/>
</dbReference>
<dbReference type="EMBL" id="SLWM01000001">
    <property type="protein sequence ID" value="TCO31528.1"/>
    <property type="molecule type" value="Genomic_DNA"/>
</dbReference>
<dbReference type="InterPro" id="IPR000741">
    <property type="entry name" value="FBA_I"/>
</dbReference>
<evidence type="ECO:0000313" key="8">
    <source>
        <dbReference type="EMBL" id="TCO31528.1"/>
    </source>
</evidence>
<evidence type="ECO:0000256" key="2">
    <source>
        <dbReference type="ARBA" id="ARBA00010387"/>
    </source>
</evidence>
<accession>A0ABY2BU01</accession>
<evidence type="ECO:0000313" key="9">
    <source>
        <dbReference type="Proteomes" id="UP000295818"/>
    </source>
</evidence>
<comment type="similarity">
    <text evidence="2">Belongs to the class I fructose-bisphosphate aldolase family.</text>
</comment>
<dbReference type="Gene3D" id="3.20.20.70">
    <property type="entry name" value="Aldolase class I"/>
    <property type="match status" value="1"/>
</dbReference>
<dbReference type="Pfam" id="PF00274">
    <property type="entry name" value="Glycolytic"/>
    <property type="match status" value="1"/>
</dbReference>
<evidence type="ECO:0000256" key="4">
    <source>
        <dbReference type="ARBA" id="ARBA00023152"/>
    </source>
</evidence>
<comment type="pathway">
    <text evidence="1">Carbohydrate degradation; glycolysis; D-glyceraldehyde 3-phosphate and glycerone phosphate from D-glucose: step 4/4.</text>
</comment>
<dbReference type="InterPro" id="IPR013785">
    <property type="entry name" value="Aldolase_TIM"/>
</dbReference>
<dbReference type="SUPFAM" id="SSF51569">
    <property type="entry name" value="Aldolase"/>
    <property type="match status" value="1"/>
</dbReference>
<organism evidence="8 9">
    <name type="scientific">Kribbella orskensis</name>
    <dbReference type="NCBI Taxonomy" id="2512216"/>
    <lineage>
        <taxon>Bacteria</taxon>
        <taxon>Bacillati</taxon>
        <taxon>Actinomycetota</taxon>
        <taxon>Actinomycetes</taxon>
        <taxon>Propionibacteriales</taxon>
        <taxon>Kribbellaceae</taxon>
        <taxon>Kribbella</taxon>
    </lineage>
</organism>
<feature type="compositionally biased region" description="Low complexity" evidence="7">
    <location>
        <begin position="284"/>
        <end position="296"/>
    </location>
</feature>
<sequence length="303" mass="31358">MRTIEETAAAILAPPKGMLVADEYAEALVPSTAELALRETALTDHISALLLTAETFAATLPLRRQLSESPDELPLVGVRMAPTGTGVRDRLVEAARDGASFVEWRAHLSPLDVPHGATHIEADKLASAAAATQAEGLLPVLTIAMPDLGSSSITVNQATTTNALLALRDQLQRTGVDARQLLIRLNMVVAGLSHPSPAAPDQVARQTLQLLEWALPSGTPGVLLLSGGQSLDQACANLGAVSALAAKQGVPWRVTFGFSRALVAAASGAPGDDDAAARKALVQSARRASESTTAARVPEKAGS</sequence>
<gene>
    <name evidence="8" type="ORF">EV644_101168</name>
</gene>
<evidence type="ECO:0000256" key="1">
    <source>
        <dbReference type="ARBA" id="ARBA00004714"/>
    </source>
</evidence>
<reference evidence="8 9" key="1">
    <citation type="journal article" date="2015" name="Stand. Genomic Sci.">
        <title>Genomic Encyclopedia of Bacterial and Archaeal Type Strains, Phase III: the genomes of soil and plant-associated and newly described type strains.</title>
        <authorList>
            <person name="Whitman W.B."/>
            <person name="Woyke T."/>
            <person name="Klenk H.P."/>
            <person name="Zhou Y."/>
            <person name="Lilburn T.G."/>
            <person name="Beck B.J."/>
            <person name="De Vos P."/>
            <person name="Vandamme P."/>
            <person name="Eisen J.A."/>
            <person name="Garrity G."/>
            <person name="Hugenholtz P."/>
            <person name="Kyrpides N.C."/>
        </authorList>
    </citation>
    <scope>NUCLEOTIDE SEQUENCE [LARGE SCALE GENOMIC DNA]</scope>
    <source>
        <strain evidence="8 9">VKM Ac-2538</strain>
    </source>
</reference>
<evidence type="ECO:0000256" key="7">
    <source>
        <dbReference type="SAM" id="MobiDB-lite"/>
    </source>
</evidence>
<evidence type="ECO:0000256" key="3">
    <source>
        <dbReference type="ARBA" id="ARBA00013068"/>
    </source>
</evidence>
<dbReference type="RefSeq" id="WP_132187439.1">
    <property type="nucleotide sequence ID" value="NZ_SLWM01000001.1"/>
</dbReference>
<dbReference type="Proteomes" id="UP000295818">
    <property type="component" value="Unassembled WGS sequence"/>
</dbReference>
<evidence type="ECO:0000256" key="6">
    <source>
        <dbReference type="ARBA" id="ARBA00029799"/>
    </source>
</evidence>
<protein>
    <recommendedName>
        <fullName evidence="3">fructose-bisphosphate aldolase</fullName>
        <ecNumber evidence="3">4.1.2.13</ecNumber>
    </recommendedName>
    <alternativeName>
        <fullName evidence="6">Fructose-bisphosphate aldolase class I</fullName>
    </alternativeName>
</protein>
<proteinExistence type="inferred from homology"/>
<dbReference type="EC" id="4.1.2.13" evidence="3"/>
<name>A0ABY2BU01_9ACTN</name>